<name>A0ABV2PEY1_9BACI</name>
<dbReference type="EMBL" id="JBEPSB010000001">
    <property type="protein sequence ID" value="MET4559326.1"/>
    <property type="molecule type" value="Genomic_DNA"/>
</dbReference>
<reference evidence="1 2" key="1">
    <citation type="submission" date="2024-06" db="EMBL/GenBank/DDBJ databases">
        <title>Sorghum-associated microbial communities from plants grown in Nebraska, USA.</title>
        <authorList>
            <person name="Schachtman D."/>
        </authorList>
    </citation>
    <scope>NUCLEOTIDE SEQUENCE [LARGE SCALE GENOMIC DNA]</scope>
    <source>
        <strain evidence="1 2">736</strain>
    </source>
</reference>
<sequence length="61" mass="6914">MKIKVSTAAWAIVIPHLYARQVDGCGRRDTSAETAYAQKLVERAYPKGNARKGNQWFITIY</sequence>
<dbReference type="RefSeq" id="WP_354470820.1">
    <property type="nucleotide sequence ID" value="NZ_JBEPSB010000001.1"/>
</dbReference>
<accession>A0ABV2PEY1</accession>
<evidence type="ECO:0000313" key="2">
    <source>
        <dbReference type="Proteomes" id="UP001549363"/>
    </source>
</evidence>
<protein>
    <submittedName>
        <fullName evidence="1">Uncharacterized protein</fullName>
    </submittedName>
</protein>
<comment type="caution">
    <text evidence="1">The sequence shown here is derived from an EMBL/GenBank/DDBJ whole genome shotgun (WGS) entry which is preliminary data.</text>
</comment>
<keyword evidence="2" id="KW-1185">Reference proteome</keyword>
<organism evidence="1 2">
    <name type="scientific">Lysinibacillus parviboronicapiens</name>
    <dbReference type="NCBI Taxonomy" id="436516"/>
    <lineage>
        <taxon>Bacteria</taxon>
        <taxon>Bacillati</taxon>
        <taxon>Bacillota</taxon>
        <taxon>Bacilli</taxon>
        <taxon>Bacillales</taxon>
        <taxon>Bacillaceae</taxon>
        <taxon>Lysinibacillus</taxon>
    </lineage>
</organism>
<dbReference type="Proteomes" id="UP001549363">
    <property type="component" value="Unassembled WGS sequence"/>
</dbReference>
<gene>
    <name evidence="1" type="ORF">ABIA69_000469</name>
</gene>
<evidence type="ECO:0000313" key="1">
    <source>
        <dbReference type="EMBL" id="MET4559326.1"/>
    </source>
</evidence>
<proteinExistence type="predicted"/>